<feature type="region of interest" description="Disordered" evidence="1">
    <location>
        <begin position="32"/>
        <end position="60"/>
    </location>
</feature>
<dbReference type="Proteomes" id="UP000015102">
    <property type="component" value="Unassembled WGS sequence"/>
</dbReference>
<evidence type="ECO:0000313" key="2">
    <source>
        <dbReference type="EnsemblMetazoa" id="MESCA003742-PA"/>
    </source>
</evidence>
<proteinExistence type="predicted"/>
<reference evidence="3" key="1">
    <citation type="submission" date="2013-02" db="EMBL/GenBank/DDBJ databases">
        <authorList>
            <person name="Hughes D."/>
        </authorList>
    </citation>
    <scope>NUCLEOTIDE SEQUENCE</scope>
    <source>
        <strain>Durham</strain>
        <strain evidence="3">NC isolate 2 -- Noor lab</strain>
    </source>
</reference>
<dbReference type="EnsemblMetazoa" id="MESCA003742-RA">
    <property type="protein sequence ID" value="MESCA003742-PA"/>
    <property type="gene ID" value="MESCA003742"/>
</dbReference>
<feature type="compositionally biased region" description="Polar residues" evidence="1">
    <location>
        <begin position="34"/>
        <end position="45"/>
    </location>
</feature>
<accession>T1GJT8</accession>
<name>T1GJT8_MEGSC</name>
<dbReference type="EMBL" id="CAQQ02194938">
    <property type="status" value="NOT_ANNOTATED_CDS"/>
    <property type="molecule type" value="Genomic_DNA"/>
</dbReference>
<protein>
    <submittedName>
        <fullName evidence="2">Uncharacterized protein</fullName>
    </submittedName>
</protein>
<feature type="compositionally biased region" description="Basic and acidic residues" evidence="1">
    <location>
        <begin position="50"/>
        <end position="60"/>
    </location>
</feature>
<organism evidence="2 3">
    <name type="scientific">Megaselia scalaris</name>
    <name type="common">Humpbacked fly</name>
    <name type="synonym">Phora scalaris</name>
    <dbReference type="NCBI Taxonomy" id="36166"/>
    <lineage>
        <taxon>Eukaryota</taxon>
        <taxon>Metazoa</taxon>
        <taxon>Ecdysozoa</taxon>
        <taxon>Arthropoda</taxon>
        <taxon>Hexapoda</taxon>
        <taxon>Insecta</taxon>
        <taxon>Pterygota</taxon>
        <taxon>Neoptera</taxon>
        <taxon>Endopterygota</taxon>
        <taxon>Diptera</taxon>
        <taxon>Brachycera</taxon>
        <taxon>Muscomorpha</taxon>
        <taxon>Platypezoidea</taxon>
        <taxon>Phoridae</taxon>
        <taxon>Megaseliini</taxon>
        <taxon>Megaselia</taxon>
    </lineage>
</organism>
<dbReference type="AlphaFoldDB" id="T1GJT8"/>
<reference evidence="2" key="2">
    <citation type="submission" date="2015-06" db="UniProtKB">
        <authorList>
            <consortium name="EnsemblMetazoa"/>
        </authorList>
    </citation>
    <scope>IDENTIFICATION</scope>
</reference>
<keyword evidence="3" id="KW-1185">Reference proteome</keyword>
<dbReference type="HOGENOM" id="CLU_2944359_0_0_1"/>
<evidence type="ECO:0000256" key="1">
    <source>
        <dbReference type="SAM" id="MobiDB-lite"/>
    </source>
</evidence>
<sequence length="60" mass="6917">MGRSNGQRCQRTRNTLFLLAGFCRRIINIKVKQQDASDTESQYMSRKSHGQRDKNSNVEG</sequence>
<evidence type="ECO:0000313" key="3">
    <source>
        <dbReference type="Proteomes" id="UP000015102"/>
    </source>
</evidence>